<reference evidence="1" key="1">
    <citation type="submission" date="2021-03" db="EMBL/GenBank/DDBJ databases">
        <authorList>
            <consortium name="DOE Joint Genome Institute"/>
            <person name="Ahrendt S."/>
            <person name="Looney B.P."/>
            <person name="Miyauchi S."/>
            <person name="Morin E."/>
            <person name="Drula E."/>
            <person name="Courty P.E."/>
            <person name="Chicoki N."/>
            <person name="Fauchery L."/>
            <person name="Kohler A."/>
            <person name="Kuo A."/>
            <person name="Labutti K."/>
            <person name="Pangilinan J."/>
            <person name="Lipzen A."/>
            <person name="Riley R."/>
            <person name="Andreopoulos W."/>
            <person name="He G."/>
            <person name="Johnson J."/>
            <person name="Barry K.W."/>
            <person name="Grigoriev I.V."/>
            <person name="Nagy L."/>
            <person name="Hibbett D."/>
            <person name="Henrissat B."/>
            <person name="Matheny P.B."/>
            <person name="Labbe J."/>
            <person name="Martin F."/>
        </authorList>
    </citation>
    <scope>NUCLEOTIDE SEQUENCE</scope>
    <source>
        <strain evidence="1">HHB10654</strain>
    </source>
</reference>
<accession>A0ACB8STU3</accession>
<gene>
    <name evidence="1" type="ORF">BV25DRAFT_1829262</name>
</gene>
<dbReference type="Proteomes" id="UP000814140">
    <property type="component" value="Unassembled WGS sequence"/>
</dbReference>
<reference evidence="1" key="2">
    <citation type="journal article" date="2022" name="New Phytol.">
        <title>Evolutionary transition to the ectomycorrhizal habit in the genomes of a hyperdiverse lineage of mushroom-forming fungi.</title>
        <authorList>
            <person name="Looney B."/>
            <person name="Miyauchi S."/>
            <person name="Morin E."/>
            <person name="Drula E."/>
            <person name="Courty P.E."/>
            <person name="Kohler A."/>
            <person name="Kuo A."/>
            <person name="LaButti K."/>
            <person name="Pangilinan J."/>
            <person name="Lipzen A."/>
            <person name="Riley R."/>
            <person name="Andreopoulos W."/>
            <person name="He G."/>
            <person name="Johnson J."/>
            <person name="Nolan M."/>
            <person name="Tritt A."/>
            <person name="Barry K.W."/>
            <person name="Grigoriev I.V."/>
            <person name="Nagy L.G."/>
            <person name="Hibbett D."/>
            <person name="Henrissat B."/>
            <person name="Matheny P.B."/>
            <person name="Labbe J."/>
            <person name="Martin F.M."/>
        </authorList>
    </citation>
    <scope>NUCLEOTIDE SEQUENCE</scope>
    <source>
        <strain evidence="1">HHB10654</strain>
    </source>
</reference>
<sequence length="116" mass="12544">MHPLLSCTLLSLCLASRVRSFLPTARPTRSVSSARRGQPAHSSACPSSSNRPSHAHGPLASSEAHPGSEPKDEGEGSVQDEEGYHLIQAVHDCTTHLPLRDRYPSPSNLASMFFDR</sequence>
<dbReference type="EMBL" id="MU277228">
    <property type="protein sequence ID" value="KAI0059221.1"/>
    <property type="molecule type" value="Genomic_DNA"/>
</dbReference>
<name>A0ACB8STU3_9AGAM</name>
<evidence type="ECO:0000313" key="2">
    <source>
        <dbReference type="Proteomes" id="UP000814140"/>
    </source>
</evidence>
<evidence type="ECO:0000313" key="1">
    <source>
        <dbReference type="EMBL" id="KAI0059221.1"/>
    </source>
</evidence>
<protein>
    <submittedName>
        <fullName evidence="1">Uncharacterized protein</fullName>
    </submittedName>
</protein>
<organism evidence="1 2">
    <name type="scientific">Artomyces pyxidatus</name>
    <dbReference type="NCBI Taxonomy" id="48021"/>
    <lineage>
        <taxon>Eukaryota</taxon>
        <taxon>Fungi</taxon>
        <taxon>Dikarya</taxon>
        <taxon>Basidiomycota</taxon>
        <taxon>Agaricomycotina</taxon>
        <taxon>Agaricomycetes</taxon>
        <taxon>Russulales</taxon>
        <taxon>Auriscalpiaceae</taxon>
        <taxon>Artomyces</taxon>
    </lineage>
</organism>
<comment type="caution">
    <text evidence="1">The sequence shown here is derived from an EMBL/GenBank/DDBJ whole genome shotgun (WGS) entry which is preliminary data.</text>
</comment>
<keyword evidence="2" id="KW-1185">Reference proteome</keyword>
<proteinExistence type="predicted"/>